<keyword evidence="3" id="KW-1185">Reference proteome</keyword>
<evidence type="ECO:0000313" key="3">
    <source>
        <dbReference type="Proteomes" id="UP000199227"/>
    </source>
</evidence>
<dbReference type="Proteomes" id="UP000199227">
    <property type="component" value="Unassembled WGS sequence"/>
</dbReference>
<feature type="domain" description="Stress-response A/B barrel" evidence="1">
    <location>
        <begin position="2"/>
        <end position="94"/>
    </location>
</feature>
<dbReference type="PANTHER" id="PTHR37832:SF1">
    <property type="entry name" value="STRESS-RESPONSE A_B BARREL DOMAIN-CONTAINING PROTEIN"/>
    <property type="match status" value="1"/>
</dbReference>
<gene>
    <name evidence="2" type="ORF">SAMN05216234_1316</name>
</gene>
<dbReference type="OrthoDB" id="9808130at2"/>
<evidence type="ECO:0000313" key="2">
    <source>
        <dbReference type="EMBL" id="SFP65926.1"/>
    </source>
</evidence>
<dbReference type="STRING" id="223786.SAMN05216234_1316"/>
<dbReference type="Pfam" id="PF07876">
    <property type="entry name" value="Dabb"/>
    <property type="match status" value="1"/>
</dbReference>
<protein>
    <submittedName>
        <fullName evidence="2">Stress responsive A/B Barrel Domain</fullName>
    </submittedName>
</protein>
<dbReference type="PROSITE" id="PS51502">
    <property type="entry name" value="S_R_A_B_BARREL"/>
    <property type="match status" value="1"/>
</dbReference>
<sequence length="98" mass="11300">MVVHTVMFRFKDENKADNIEKVKLMLEALPQKIESLKSMEVGVDFLHSERSMDLVLTSTFDDKDGLETYRVHPAHQEVVSFIKDVTVESRVVDYEKGV</sequence>
<dbReference type="RefSeq" id="WP_092913248.1">
    <property type="nucleotide sequence ID" value="NZ_FOXB01000031.1"/>
</dbReference>
<dbReference type="SMART" id="SM00886">
    <property type="entry name" value="Dabb"/>
    <property type="match status" value="1"/>
</dbReference>
<dbReference type="InterPro" id="IPR011008">
    <property type="entry name" value="Dimeric_a/b-barrel"/>
</dbReference>
<evidence type="ECO:0000259" key="1">
    <source>
        <dbReference type="PROSITE" id="PS51502"/>
    </source>
</evidence>
<dbReference type="SUPFAM" id="SSF54909">
    <property type="entry name" value="Dimeric alpha+beta barrel"/>
    <property type="match status" value="1"/>
</dbReference>
<dbReference type="Gene3D" id="3.30.70.100">
    <property type="match status" value="1"/>
</dbReference>
<dbReference type="AlphaFoldDB" id="A0A1I5S6Q5"/>
<proteinExistence type="predicted"/>
<dbReference type="InterPro" id="IPR013097">
    <property type="entry name" value="Dabb"/>
</dbReference>
<name>A0A1I5S6Q5_9BACT</name>
<dbReference type="PANTHER" id="PTHR37832">
    <property type="entry name" value="BLL2683 PROTEIN"/>
    <property type="match status" value="1"/>
</dbReference>
<reference evidence="2 3" key="1">
    <citation type="submission" date="2016-10" db="EMBL/GenBank/DDBJ databases">
        <authorList>
            <person name="de Groot N.N."/>
        </authorList>
    </citation>
    <scope>NUCLEOTIDE SEQUENCE [LARGE SCALE GENOMIC DNA]</scope>
    <source>
        <strain evidence="2 3">EP1-55-1</strain>
    </source>
</reference>
<dbReference type="EMBL" id="FOXB01000031">
    <property type="protein sequence ID" value="SFP65926.1"/>
    <property type="molecule type" value="Genomic_DNA"/>
</dbReference>
<organism evidence="2 3">
    <name type="scientific">Hydrogenimonas thermophila</name>
    <dbReference type="NCBI Taxonomy" id="223786"/>
    <lineage>
        <taxon>Bacteria</taxon>
        <taxon>Pseudomonadati</taxon>
        <taxon>Campylobacterota</taxon>
        <taxon>Epsilonproteobacteria</taxon>
        <taxon>Campylobacterales</taxon>
        <taxon>Hydrogenimonadaceae</taxon>
        <taxon>Hydrogenimonas</taxon>
    </lineage>
</organism>
<accession>A0A1I5S6Q5</accession>